<evidence type="ECO:0000256" key="1">
    <source>
        <dbReference type="SAM" id="Coils"/>
    </source>
</evidence>
<feature type="compositionally biased region" description="Basic and acidic residues" evidence="2">
    <location>
        <begin position="78"/>
        <end position="94"/>
    </location>
</feature>
<keyword evidence="3" id="KW-0472">Membrane</keyword>
<feature type="transmembrane region" description="Helical" evidence="3">
    <location>
        <begin position="42"/>
        <end position="59"/>
    </location>
</feature>
<accession>A0A1G8XU79</accession>
<protein>
    <submittedName>
        <fullName evidence="4">Uncharacterized protein</fullName>
    </submittedName>
</protein>
<gene>
    <name evidence="4" type="ORF">SAMN05216226_11281</name>
</gene>
<dbReference type="OrthoDB" id="387482at2157"/>
<keyword evidence="5" id="KW-1185">Reference proteome</keyword>
<feature type="coiled-coil region" evidence="1">
    <location>
        <begin position="116"/>
        <end position="150"/>
    </location>
</feature>
<feature type="region of interest" description="Disordered" evidence="2">
    <location>
        <begin position="64"/>
        <end position="109"/>
    </location>
</feature>
<dbReference type="AlphaFoldDB" id="A0A1G8XU79"/>
<dbReference type="STRING" id="890420.SAMN05216226_11281"/>
<dbReference type="EMBL" id="FNFC01000012">
    <property type="protein sequence ID" value="SDJ94016.1"/>
    <property type="molecule type" value="Genomic_DNA"/>
</dbReference>
<evidence type="ECO:0000256" key="3">
    <source>
        <dbReference type="SAM" id="Phobius"/>
    </source>
</evidence>
<keyword evidence="1" id="KW-0175">Coiled coil</keyword>
<keyword evidence="3" id="KW-1133">Transmembrane helix</keyword>
<name>A0A1G8XU79_9EURY</name>
<proteinExistence type="predicted"/>
<dbReference type="RefSeq" id="WP_092703606.1">
    <property type="nucleotide sequence ID" value="NZ_FNFC01000012.1"/>
</dbReference>
<evidence type="ECO:0000313" key="4">
    <source>
        <dbReference type="EMBL" id="SDJ94016.1"/>
    </source>
</evidence>
<sequence>MRTSRNAVVGLLFVCFLGAVLLRPLVAMPGAAAVLSGESGLVFWLPLATVGLLVGWLRIRSADDGDSQPRRQPAGNHWGEKRDGTERDSTDPSERVLGGQGGARDRSFDIETKPPAAELSDHLDHLRAELDGEETELRTLETVVEEAENEETVPDRCPGAHCDALWEARTVTGATAGRYERLDDTTVCCLECEETFEL</sequence>
<keyword evidence="3" id="KW-0812">Transmembrane</keyword>
<dbReference type="Proteomes" id="UP000198856">
    <property type="component" value="Unassembled WGS sequence"/>
</dbReference>
<reference evidence="4 5" key="1">
    <citation type="submission" date="2016-10" db="EMBL/GenBank/DDBJ databases">
        <authorList>
            <person name="de Groot N.N."/>
        </authorList>
    </citation>
    <scope>NUCLEOTIDE SEQUENCE [LARGE SCALE GENOMIC DNA]</scope>
    <source>
        <strain evidence="4 5">IBRC-M10015</strain>
    </source>
</reference>
<evidence type="ECO:0000313" key="5">
    <source>
        <dbReference type="Proteomes" id="UP000198856"/>
    </source>
</evidence>
<evidence type="ECO:0000256" key="2">
    <source>
        <dbReference type="SAM" id="MobiDB-lite"/>
    </source>
</evidence>
<organism evidence="4 5">
    <name type="scientific">Halovenus aranensis</name>
    <dbReference type="NCBI Taxonomy" id="890420"/>
    <lineage>
        <taxon>Archaea</taxon>
        <taxon>Methanobacteriati</taxon>
        <taxon>Methanobacteriota</taxon>
        <taxon>Stenosarchaea group</taxon>
        <taxon>Halobacteria</taxon>
        <taxon>Halobacteriales</taxon>
        <taxon>Haloarculaceae</taxon>
        <taxon>Halovenus</taxon>
    </lineage>
</organism>